<feature type="transmembrane region" description="Helical" evidence="9">
    <location>
        <begin position="14"/>
        <end position="35"/>
    </location>
</feature>
<dbReference type="HOGENOM" id="CLU_164516_2_1_0"/>
<name>I0IGX2_PHYMF</name>
<dbReference type="EMBL" id="AP012338">
    <property type="protein sequence ID" value="BAM04510.1"/>
    <property type="molecule type" value="Genomic_DNA"/>
</dbReference>
<dbReference type="AlphaFoldDB" id="I0IGX2"/>
<dbReference type="GO" id="GO:0044780">
    <property type="term" value="P:bacterial-type flagellum assembly"/>
    <property type="evidence" value="ECO:0007669"/>
    <property type="project" value="InterPro"/>
</dbReference>
<organism evidence="10 11">
    <name type="scientific">Phycisphaera mikurensis (strain NBRC 102666 / KCTC 22515 / FYK2301M01)</name>
    <dbReference type="NCBI Taxonomy" id="1142394"/>
    <lineage>
        <taxon>Bacteria</taxon>
        <taxon>Pseudomonadati</taxon>
        <taxon>Planctomycetota</taxon>
        <taxon>Phycisphaerae</taxon>
        <taxon>Phycisphaerales</taxon>
        <taxon>Phycisphaeraceae</taxon>
        <taxon>Phycisphaera</taxon>
    </lineage>
</organism>
<accession>I0IGX2</accession>
<dbReference type="KEGG" id="phm:PSMK_23510"/>
<gene>
    <name evidence="9 10" type="primary">fliQ</name>
    <name evidence="10" type="ordered locus">PSMK_23510</name>
</gene>
<keyword evidence="8 9" id="KW-0975">Bacterial flagellum</keyword>
<evidence type="ECO:0000256" key="1">
    <source>
        <dbReference type="ARBA" id="ARBA00004651"/>
    </source>
</evidence>
<evidence type="ECO:0000256" key="5">
    <source>
        <dbReference type="ARBA" id="ARBA00022692"/>
    </source>
</evidence>
<comment type="subcellular location">
    <subcellularLocation>
        <location evidence="1 9">Cell membrane</location>
        <topology evidence="1">Multi-pass membrane protein</topology>
    </subcellularLocation>
    <subcellularLocation>
        <location evidence="9">Bacterial flagellum basal body</location>
    </subcellularLocation>
</comment>
<dbReference type="GO" id="GO:0009425">
    <property type="term" value="C:bacterial-type flagellum basal body"/>
    <property type="evidence" value="ECO:0007669"/>
    <property type="project" value="UniProtKB-SubCell"/>
</dbReference>
<evidence type="ECO:0000313" key="10">
    <source>
        <dbReference type="EMBL" id="BAM04510.1"/>
    </source>
</evidence>
<dbReference type="PANTHER" id="PTHR34040:SF2">
    <property type="entry name" value="FLAGELLAR BIOSYNTHETIC PROTEIN FLIQ"/>
    <property type="match status" value="1"/>
</dbReference>
<keyword evidence="7 9" id="KW-0472">Membrane</keyword>
<keyword evidence="6 9" id="KW-1133">Transmembrane helix</keyword>
<proteinExistence type="inferred from homology"/>
<evidence type="ECO:0000256" key="2">
    <source>
        <dbReference type="ARBA" id="ARBA00006156"/>
    </source>
</evidence>
<comment type="function">
    <text evidence="9">Role in flagellar biosynthesis.</text>
</comment>
<keyword evidence="10" id="KW-0969">Cilium</keyword>
<dbReference type="Proteomes" id="UP000007881">
    <property type="component" value="Chromosome"/>
</dbReference>
<feature type="transmembrane region" description="Helical" evidence="9">
    <location>
        <begin position="55"/>
        <end position="74"/>
    </location>
</feature>
<dbReference type="GO" id="GO:0005886">
    <property type="term" value="C:plasma membrane"/>
    <property type="evidence" value="ECO:0007669"/>
    <property type="project" value="UniProtKB-SubCell"/>
</dbReference>
<dbReference type="OrthoDB" id="9806440at2"/>
<evidence type="ECO:0000256" key="7">
    <source>
        <dbReference type="ARBA" id="ARBA00023136"/>
    </source>
</evidence>
<dbReference type="InterPro" id="IPR006305">
    <property type="entry name" value="FliQ"/>
</dbReference>
<dbReference type="eggNOG" id="COG1987">
    <property type="taxonomic scope" value="Bacteria"/>
</dbReference>
<evidence type="ECO:0000256" key="9">
    <source>
        <dbReference type="RuleBase" id="RU364090"/>
    </source>
</evidence>
<dbReference type="InterPro" id="IPR002191">
    <property type="entry name" value="Bac_export_3"/>
</dbReference>
<comment type="similarity">
    <text evidence="2 9">Belongs to the FliQ/MopD/SpaQ family.</text>
</comment>
<evidence type="ECO:0000256" key="6">
    <source>
        <dbReference type="ARBA" id="ARBA00022989"/>
    </source>
</evidence>
<evidence type="ECO:0000256" key="4">
    <source>
        <dbReference type="ARBA" id="ARBA00022475"/>
    </source>
</evidence>
<keyword evidence="5 9" id="KW-0812">Transmembrane</keyword>
<sequence length="85" mass="9136">MILDSSIDLVRESLVLMMTLSAPVLGAALAVGLVISVLQAVTQVQEQTLTFVPKILVMTAVAVLATPWILSMLMEFSVRMFSGMP</sequence>
<evidence type="ECO:0000313" key="11">
    <source>
        <dbReference type="Proteomes" id="UP000007881"/>
    </source>
</evidence>
<dbReference type="PRINTS" id="PR00952">
    <property type="entry name" value="TYPE3IMQPROT"/>
</dbReference>
<keyword evidence="11" id="KW-1185">Reference proteome</keyword>
<dbReference type="NCBIfam" id="TIGR01402">
    <property type="entry name" value="fliQ"/>
    <property type="match status" value="1"/>
</dbReference>
<dbReference type="STRING" id="1142394.PSMK_23510"/>
<reference evidence="10 11" key="1">
    <citation type="submission" date="2012-02" db="EMBL/GenBank/DDBJ databases">
        <title>Complete genome sequence of Phycisphaera mikurensis NBRC 102666.</title>
        <authorList>
            <person name="Ankai A."/>
            <person name="Hosoyama A."/>
            <person name="Terui Y."/>
            <person name="Sekine M."/>
            <person name="Fukai R."/>
            <person name="Kato Y."/>
            <person name="Nakamura S."/>
            <person name="Yamada-Narita S."/>
            <person name="Kawakoshi A."/>
            <person name="Fukunaga Y."/>
            <person name="Yamazaki S."/>
            <person name="Fujita N."/>
        </authorList>
    </citation>
    <scope>NUCLEOTIDE SEQUENCE [LARGE SCALE GENOMIC DNA]</scope>
    <source>
        <strain evidence="11">NBRC 102666 / KCTC 22515 / FYK2301M01</strain>
    </source>
</reference>
<dbReference type="PIRSF" id="PIRSF004669">
    <property type="entry name" value="FliQ"/>
    <property type="match status" value="1"/>
</dbReference>
<dbReference type="RefSeq" id="WP_014437723.1">
    <property type="nucleotide sequence ID" value="NC_017080.1"/>
</dbReference>
<dbReference type="GO" id="GO:0009306">
    <property type="term" value="P:protein secretion"/>
    <property type="evidence" value="ECO:0007669"/>
    <property type="project" value="InterPro"/>
</dbReference>
<evidence type="ECO:0000256" key="8">
    <source>
        <dbReference type="ARBA" id="ARBA00023143"/>
    </source>
</evidence>
<keyword evidence="10" id="KW-0282">Flagellum</keyword>
<dbReference type="Pfam" id="PF01313">
    <property type="entry name" value="Bac_export_3"/>
    <property type="match status" value="1"/>
</dbReference>
<protein>
    <recommendedName>
        <fullName evidence="3 9">Flagellar biosynthetic protein FliQ</fullName>
    </recommendedName>
</protein>
<dbReference type="PANTHER" id="PTHR34040">
    <property type="entry name" value="FLAGELLAR BIOSYNTHETIC PROTEIN FLIQ"/>
    <property type="match status" value="1"/>
</dbReference>
<keyword evidence="4 9" id="KW-1003">Cell membrane</keyword>
<keyword evidence="10" id="KW-0966">Cell projection</keyword>
<evidence type="ECO:0000256" key="3">
    <source>
        <dbReference type="ARBA" id="ARBA00021718"/>
    </source>
</evidence>